<reference evidence="1" key="2">
    <citation type="journal article" date="2022" name="New Phytol.">
        <title>Evolutionary transition to the ectomycorrhizal habit in the genomes of a hyperdiverse lineage of mushroom-forming fungi.</title>
        <authorList>
            <person name="Looney B."/>
            <person name="Miyauchi S."/>
            <person name="Morin E."/>
            <person name="Drula E."/>
            <person name="Courty P.E."/>
            <person name="Kohler A."/>
            <person name="Kuo A."/>
            <person name="LaButti K."/>
            <person name="Pangilinan J."/>
            <person name="Lipzen A."/>
            <person name="Riley R."/>
            <person name="Andreopoulos W."/>
            <person name="He G."/>
            <person name="Johnson J."/>
            <person name="Nolan M."/>
            <person name="Tritt A."/>
            <person name="Barry K.W."/>
            <person name="Grigoriev I.V."/>
            <person name="Nagy L.G."/>
            <person name="Hibbett D."/>
            <person name="Henrissat B."/>
            <person name="Matheny P.B."/>
            <person name="Labbe J."/>
            <person name="Martin F.M."/>
        </authorList>
    </citation>
    <scope>NUCLEOTIDE SEQUENCE</scope>
    <source>
        <strain evidence="1">FP105234-sp</strain>
    </source>
</reference>
<keyword evidence="2" id="KW-1185">Reference proteome</keyword>
<reference evidence="1" key="1">
    <citation type="submission" date="2021-02" db="EMBL/GenBank/DDBJ databases">
        <authorList>
            <consortium name="DOE Joint Genome Institute"/>
            <person name="Ahrendt S."/>
            <person name="Looney B.P."/>
            <person name="Miyauchi S."/>
            <person name="Morin E."/>
            <person name="Drula E."/>
            <person name="Courty P.E."/>
            <person name="Chicoki N."/>
            <person name="Fauchery L."/>
            <person name="Kohler A."/>
            <person name="Kuo A."/>
            <person name="Labutti K."/>
            <person name="Pangilinan J."/>
            <person name="Lipzen A."/>
            <person name="Riley R."/>
            <person name="Andreopoulos W."/>
            <person name="He G."/>
            <person name="Johnson J."/>
            <person name="Barry K.W."/>
            <person name="Grigoriev I.V."/>
            <person name="Nagy L."/>
            <person name="Hibbett D."/>
            <person name="Henrissat B."/>
            <person name="Matheny P.B."/>
            <person name="Labbe J."/>
            <person name="Martin F."/>
        </authorList>
    </citation>
    <scope>NUCLEOTIDE SEQUENCE</scope>
    <source>
        <strain evidence="1">FP105234-sp</strain>
    </source>
</reference>
<dbReference type="EMBL" id="MU276849">
    <property type="protein sequence ID" value="KAI0037578.1"/>
    <property type="molecule type" value="Genomic_DNA"/>
</dbReference>
<gene>
    <name evidence="1" type="ORF">FA95DRAFT_1506801</name>
</gene>
<evidence type="ECO:0000313" key="1">
    <source>
        <dbReference type="EMBL" id="KAI0037578.1"/>
    </source>
</evidence>
<accession>A0ACB8R0S4</accession>
<feature type="non-terminal residue" evidence="1">
    <location>
        <position position="1"/>
    </location>
</feature>
<protein>
    <submittedName>
        <fullName evidence="1">Uncharacterized protein</fullName>
    </submittedName>
</protein>
<proteinExistence type="predicted"/>
<comment type="caution">
    <text evidence="1">The sequence shown here is derived from an EMBL/GenBank/DDBJ whole genome shotgun (WGS) entry which is preliminary data.</text>
</comment>
<organism evidence="1 2">
    <name type="scientific">Auriscalpium vulgare</name>
    <dbReference type="NCBI Taxonomy" id="40419"/>
    <lineage>
        <taxon>Eukaryota</taxon>
        <taxon>Fungi</taxon>
        <taxon>Dikarya</taxon>
        <taxon>Basidiomycota</taxon>
        <taxon>Agaricomycotina</taxon>
        <taxon>Agaricomycetes</taxon>
        <taxon>Russulales</taxon>
        <taxon>Auriscalpiaceae</taxon>
        <taxon>Auriscalpium</taxon>
    </lineage>
</organism>
<sequence>CIGSCIASTGPLADLDTCIVCGQPRYDPCKLAKSVRKRKFYTFPLSLSLQALFRSPKSADNMHYLDRRTAEVLAEIAENKGNIPSYEDIVHGSDYIKAVRRGDIGPDDCVVMFSMDGAQLYCSKKSECWISIFPDYSRSNTIWVRFDLSPGLRYKRRHIFPSFPVLTLLN</sequence>
<dbReference type="Proteomes" id="UP000814033">
    <property type="component" value="Unassembled WGS sequence"/>
</dbReference>
<evidence type="ECO:0000313" key="2">
    <source>
        <dbReference type="Proteomes" id="UP000814033"/>
    </source>
</evidence>
<name>A0ACB8R0S4_9AGAM</name>